<dbReference type="EMBL" id="GBRH01222150">
    <property type="protein sequence ID" value="JAD75745.1"/>
    <property type="molecule type" value="Transcribed_RNA"/>
</dbReference>
<reference evidence="3" key="1">
    <citation type="submission" date="2014-09" db="EMBL/GenBank/DDBJ databases">
        <authorList>
            <person name="Magalhaes I.L.F."/>
            <person name="Oliveira U."/>
            <person name="Santos F.R."/>
            <person name="Vidigal T.H.D.A."/>
            <person name="Brescovit A.D."/>
            <person name="Santos A.J."/>
        </authorList>
    </citation>
    <scope>NUCLEOTIDE SEQUENCE</scope>
    <source>
        <tissue evidence="3">Shoot tissue taken approximately 20 cm above the soil surface</tissue>
    </source>
</reference>
<evidence type="ECO:0000313" key="3">
    <source>
        <dbReference type="EMBL" id="JAD75745.1"/>
    </source>
</evidence>
<proteinExistence type="predicted"/>
<protein>
    <submittedName>
        <fullName evidence="3">Uncharacterized protein</fullName>
    </submittedName>
</protein>
<organism evidence="3">
    <name type="scientific">Arundo donax</name>
    <name type="common">Giant reed</name>
    <name type="synonym">Donax arundinaceus</name>
    <dbReference type="NCBI Taxonomy" id="35708"/>
    <lineage>
        <taxon>Eukaryota</taxon>
        <taxon>Viridiplantae</taxon>
        <taxon>Streptophyta</taxon>
        <taxon>Embryophyta</taxon>
        <taxon>Tracheophyta</taxon>
        <taxon>Spermatophyta</taxon>
        <taxon>Magnoliopsida</taxon>
        <taxon>Liliopsida</taxon>
        <taxon>Poales</taxon>
        <taxon>Poaceae</taxon>
        <taxon>PACMAD clade</taxon>
        <taxon>Arundinoideae</taxon>
        <taxon>Arundineae</taxon>
        <taxon>Arundo</taxon>
    </lineage>
</organism>
<reference evidence="3" key="2">
    <citation type="journal article" date="2015" name="Data Brief">
        <title>Shoot transcriptome of the giant reed, Arundo donax.</title>
        <authorList>
            <person name="Barrero R.A."/>
            <person name="Guerrero F.D."/>
            <person name="Moolhuijzen P."/>
            <person name="Goolsby J.A."/>
            <person name="Tidwell J."/>
            <person name="Bellgard S.E."/>
            <person name="Bellgard M.I."/>
        </authorList>
    </citation>
    <scope>NUCLEOTIDE SEQUENCE</scope>
    <source>
        <tissue evidence="3">Shoot tissue taken approximately 20 cm above the soil surface</tissue>
    </source>
</reference>
<keyword evidence="2" id="KW-0812">Transmembrane</keyword>
<dbReference type="AlphaFoldDB" id="A0A0A9CQS9"/>
<feature type="region of interest" description="Disordered" evidence="1">
    <location>
        <begin position="95"/>
        <end position="115"/>
    </location>
</feature>
<keyword evidence="2" id="KW-1133">Transmembrane helix</keyword>
<evidence type="ECO:0000256" key="1">
    <source>
        <dbReference type="SAM" id="MobiDB-lite"/>
    </source>
</evidence>
<evidence type="ECO:0000256" key="2">
    <source>
        <dbReference type="SAM" id="Phobius"/>
    </source>
</evidence>
<name>A0A0A9CQS9_ARUDO</name>
<sequence>MKSHTKRLRTCKLNTKYNSLFLALTHAKVVPVVYIISVLLNNDSISRAKWHGVLVPVARNGEVPEPASLLLDVPLAQKRPREGLLRRRLHAVHQHVRVSRSRPARPRRHPGGVYGARHRRVHHDHVPLRLVERRR</sequence>
<accession>A0A0A9CQS9</accession>
<feature type="transmembrane region" description="Helical" evidence="2">
    <location>
        <begin position="20"/>
        <end position="40"/>
    </location>
</feature>
<keyword evidence="2" id="KW-0472">Membrane</keyword>